<protein>
    <recommendedName>
        <fullName evidence="6">SEC7 domain-containing protein</fullName>
    </recommendedName>
</protein>
<keyword evidence="5" id="KW-1185">Reference proteome</keyword>
<comment type="caution">
    <text evidence="4">The sequence shown here is derived from an EMBL/GenBank/DDBJ whole genome shotgun (WGS) entry which is preliminary data.</text>
</comment>
<feature type="domain" description="SEC7" evidence="3">
    <location>
        <begin position="122"/>
        <end position="309"/>
    </location>
</feature>
<dbReference type="SUPFAM" id="SSF50729">
    <property type="entry name" value="PH domain-like"/>
    <property type="match status" value="1"/>
</dbReference>
<dbReference type="STRING" id="4846.A0A367KUG7"/>
<evidence type="ECO:0000313" key="5">
    <source>
        <dbReference type="Proteomes" id="UP000253551"/>
    </source>
</evidence>
<dbReference type="InterPro" id="IPR041681">
    <property type="entry name" value="PH_9"/>
</dbReference>
<reference evidence="4 5" key="1">
    <citation type="journal article" date="2018" name="G3 (Bethesda)">
        <title>Phylogenetic and Phylogenomic Definition of Rhizopus Species.</title>
        <authorList>
            <person name="Gryganskyi A.P."/>
            <person name="Golan J."/>
            <person name="Dolatabadi S."/>
            <person name="Mondo S."/>
            <person name="Robb S."/>
            <person name="Idnurm A."/>
            <person name="Muszewska A."/>
            <person name="Steczkiewicz K."/>
            <person name="Masonjones S."/>
            <person name="Liao H.L."/>
            <person name="Gajdeczka M.T."/>
            <person name="Anike F."/>
            <person name="Vuek A."/>
            <person name="Anishchenko I.M."/>
            <person name="Voigt K."/>
            <person name="de Hoog G.S."/>
            <person name="Smith M.E."/>
            <person name="Heitman J."/>
            <person name="Vilgalys R."/>
            <person name="Stajich J.E."/>
        </authorList>
    </citation>
    <scope>NUCLEOTIDE SEQUENCE [LARGE SCALE GENOMIC DNA]</scope>
    <source>
        <strain evidence="4 5">LSU 92-RS-03</strain>
    </source>
</reference>
<dbReference type="OrthoDB" id="2157641at2759"/>
<dbReference type="Pfam" id="PF15410">
    <property type="entry name" value="PH_9"/>
    <property type="match status" value="1"/>
</dbReference>
<evidence type="ECO:0000313" key="4">
    <source>
        <dbReference type="EMBL" id="RCI05522.1"/>
    </source>
</evidence>
<organism evidence="4 5">
    <name type="scientific">Rhizopus stolonifer</name>
    <name type="common">Rhizopus nigricans</name>
    <dbReference type="NCBI Taxonomy" id="4846"/>
    <lineage>
        <taxon>Eukaryota</taxon>
        <taxon>Fungi</taxon>
        <taxon>Fungi incertae sedis</taxon>
        <taxon>Mucoromycota</taxon>
        <taxon>Mucoromycotina</taxon>
        <taxon>Mucoromycetes</taxon>
        <taxon>Mucorales</taxon>
        <taxon>Mucorineae</taxon>
        <taxon>Rhizopodaceae</taxon>
        <taxon>Rhizopus</taxon>
    </lineage>
</organism>
<dbReference type="PROSITE" id="PS50003">
    <property type="entry name" value="PH_DOMAIN"/>
    <property type="match status" value="1"/>
</dbReference>
<feature type="domain" description="PH" evidence="2">
    <location>
        <begin position="408"/>
        <end position="568"/>
    </location>
</feature>
<dbReference type="SMART" id="SM00233">
    <property type="entry name" value="PH"/>
    <property type="match status" value="1"/>
</dbReference>
<evidence type="ECO:0000259" key="2">
    <source>
        <dbReference type="PROSITE" id="PS50003"/>
    </source>
</evidence>
<accession>A0A367KUG7</accession>
<dbReference type="Gene3D" id="1.10.1000.11">
    <property type="entry name" value="Arf Nucleotide-binding Site Opener,domain 2"/>
    <property type="match status" value="1"/>
</dbReference>
<dbReference type="CDD" id="cd00171">
    <property type="entry name" value="Sec7"/>
    <property type="match status" value="1"/>
</dbReference>
<dbReference type="InterPro" id="IPR001849">
    <property type="entry name" value="PH_domain"/>
</dbReference>
<feature type="region of interest" description="Disordered" evidence="1">
    <location>
        <begin position="361"/>
        <end position="410"/>
    </location>
</feature>
<dbReference type="AlphaFoldDB" id="A0A367KUG7"/>
<feature type="compositionally biased region" description="Acidic residues" evidence="1">
    <location>
        <begin position="60"/>
        <end position="72"/>
    </location>
</feature>
<dbReference type="GO" id="GO:0005085">
    <property type="term" value="F:guanyl-nucleotide exchange factor activity"/>
    <property type="evidence" value="ECO:0007669"/>
    <property type="project" value="InterPro"/>
</dbReference>
<evidence type="ECO:0000259" key="3">
    <source>
        <dbReference type="PROSITE" id="PS50190"/>
    </source>
</evidence>
<dbReference type="PROSITE" id="PS50190">
    <property type="entry name" value="SEC7"/>
    <property type="match status" value="1"/>
</dbReference>
<name>A0A367KUG7_RHIST</name>
<dbReference type="InterPro" id="IPR035999">
    <property type="entry name" value="Sec7_dom_sf"/>
</dbReference>
<dbReference type="GO" id="GO:0032012">
    <property type="term" value="P:regulation of ARF protein signal transduction"/>
    <property type="evidence" value="ECO:0007669"/>
    <property type="project" value="InterPro"/>
</dbReference>
<evidence type="ECO:0000256" key="1">
    <source>
        <dbReference type="SAM" id="MobiDB-lite"/>
    </source>
</evidence>
<dbReference type="InterPro" id="IPR023394">
    <property type="entry name" value="Sec7_C_sf"/>
</dbReference>
<dbReference type="PANTHER" id="PTHR10663">
    <property type="entry name" value="GUANYL-NUCLEOTIDE EXCHANGE FACTOR"/>
    <property type="match status" value="1"/>
</dbReference>
<sequence>MKKGLGKLLFKRGNKPTNEKSQEIVVNDTYKPVYESYDRESSGSIYSTFGTESMEMPKAEEEETTTDEDTIEEDIKREKTAARLSKRLSGGHFGSAGGLMLSMIETSPPPEDIQESMINWKRKSGQMLQKFVLPEEEVDEAEEARGCALKLWDEDETFVQREKIAEWLGQSKSLNATTLSEYMAFFDFKTMRIDSSFRKVCSKLYFRAEAQQIDRILEAFAKRYWECNPRSILRNSDTVYAIVYSILLLNTDLHVAQGNYTRMTRQVFIKNTMTTIRDQPANKSESFPPMWETQIESYLKDLYTSVKHNQILHPLSQQHEMVNNTKRLSIMGTRRMNDFKRNINTIMNKNGARESVFYQEDPIPRKSTSSVNKPRSPYTLRSPRRDSFSSIQSSSSVPHVDPLPDRPPYHKEGLVMRKHLLECANQKAKHREWRECLLVVSQGRLRMFDNNAEESSLLSRAGNSSFANISDTLRPNNISSFSVAPKSSISSSSISSATVDNNKWAFTHSLGSIQLSHSLSNSLPPPGYNRSRPFVFAIQEPNGGVFLFQTKSQDQTLEWVATCNYWAARESKEPLLGGVGNIEYGWGSCLDNLQLDLASNDTVNISTWLPPTPTTVPSTLDEATQYDNLRRYLDSLNEEIDQHGDIKDKMLIRFPHKSQYHVRVLANWEAKSKYMLHEIIKYQNYCDVLEKSISEKREDL</sequence>
<dbReference type="Proteomes" id="UP000253551">
    <property type="component" value="Unassembled WGS sequence"/>
</dbReference>
<dbReference type="InterPro" id="IPR000904">
    <property type="entry name" value="Sec7_dom"/>
</dbReference>
<dbReference type="Pfam" id="PF01369">
    <property type="entry name" value="Sec7"/>
    <property type="match status" value="1"/>
</dbReference>
<dbReference type="Gene3D" id="2.30.29.30">
    <property type="entry name" value="Pleckstrin-homology domain (PH domain)/Phosphotyrosine-binding domain (PTB)"/>
    <property type="match status" value="1"/>
</dbReference>
<dbReference type="SUPFAM" id="SSF48425">
    <property type="entry name" value="Sec7 domain"/>
    <property type="match status" value="1"/>
</dbReference>
<proteinExistence type="predicted"/>
<feature type="compositionally biased region" description="Polar residues" evidence="1">
    <location>
        <begin position="42"/>
        <end position="51"/>
    </location>
</feature>
<gene>
    <name evidence="4" type="ORF">CU098_007674</name>
</gene>
<feature type="region of interest" description="Disordered" evidence="1">
    <location>
        <begin position="41"/>
        <end position="72"/>
    </location>
</feature>
<dbReference type="InterPro" id="IPR011993">
    <property type="entry name" value="PH-like_dom_sf"/>
</dbReference>
<feature type="compositionally biased region" description="Basic residues" evidence="1">
    <location>
        <begin position="1"/>
        <end position="14"/>
    </location>
</feature>
<dbReference type="SMART" id="SM00222">
    <property type="entry name" value="Sec7"/>
    <property type="match status" value="1"/>
</dbReference>
<feature type="region of interest" description="Disordered" evidence="1">
    <location>
        <begin position="1"/>
        <end position="23"/>
    </location>
</feature>
<dbReference type="EMBL" id="PJQM01000368">
    <property type="protein sequence ID" value="RCI05522.1"/>
    <property type="molecule type" value="Genomic_DNA"/>
</dbReference>
<dbReference type="PANTHER" id="PTHR10663:SF373">
    <property type="entry name" value="PH AND SEC7 DOMAIN-CONTAINING PROTEIN C11E3.11C"/>
    <property type="match status" value="1"/>
</dbReference>
<evidence type="ECO:0008006" key="6">
    <source>
        <dbReference type="Google" id="ProtNLM"/>
    </source>
</evidence>